<dbReference type="RefSeq" id="WP_185363513.1">
    <property type="nucleotide sequence ID" value="NZ_JAARPY010000020.1"/>
</dbReference>
<dbReference type="Proteomes" id="UP000571128">
    <property type="component" value="Unassembled WGS sequence"/>
</dbReference>
<proteinExistence type="predicted"/>
<name>A0A841YHC2_9LIST</name>
<evidence type="ECO:0000313" key="1">
    <source>
        <dbReference type="EMBL" id="MBC1399902.1"/>
    </source>
</evidence>
<evidence type="ECO:0000313" key="2">
    <source>
        <dbReference type="Proteomes" id="UP000571128"/>
    </source>
</evidence>
<sequence length="78" mass="9072">MGVRDIFYPKLKKTQYYFVSFVFGQPVVFGQVTVEIDTESYQPLTVERMEEIKRRINLSYPQAIILAIIPLENEEGPS</sequence>
<comment type="caution">
    <text evidence="1">The sequence shown here is derived from an EMBL/GenBank/DDBJ whole genome shotgun (WGS) entry which is preliminary data.</text>
</comment>
<reference evidence="1 2" key="1">
    <citation type="submission" date="2020-03" db="EMBL/GenBank/DDBJ databases">
        <title>Soil Listeria distribution.</title>
        <authorList>
            <person name="Liao J."/>
            <person name="Wiedmann M."/>
        </authorList>
    </citation>
    <scope>NUCLEOTIDE SEQUENCE [LARGE SCALE GENOMIC DNA]</scope>
    <source>
        <strain evidence="1 2">FSL L7-1645</strain>
    </source>
</reference>
<accession>A0A841YHC2</accession>
<dbReference type="EMBL" id="JAARPY010000020">
    <property type="protein sequence ID" value="MBC1399902.1"/>
    <property type="molecule type" value="Genomic_DNA"/>
</dbReference>
<organism evidence="1 2">
    <name type="scientific">Listeria fleischmannii</name>
    <dbReference type="NCBI Taxonomy" id="1069827"/>
    <lineage>
        <taxon>Bacteria</taxon>
        <taxon>Bacillati</taxon>
        <taxon>Bacillota</taxon>
        <taxon>Bacilli</taxon>
        <taxon>Bacillales</taxon>
        <taxon>Listeriaceae</taxon>
        <taxon>Listeria</taxon>
    </lineage>
</organism>
<protein>
    <submittedName>
        <fullName evidence="1">Uncharacterized protein</fullName>
    </submittedName>
</protein>
<dbReference type="AlphaFoldDB" id="A0A841YHC2"/>
<gene>
    <name evidence="1" type="ORF">HB844_13645</name>
</gene>